<keyword evidence="8" id="KW-1185">Reference proteome</keyword>
<dbReference type="GO" id="GO:0008528">
    <property type="term" value="F:G protein-coupled peptide receptor activity"/>
    <property type="evidence" value="ECO:0007669"/>
    <property type="project" value="InterPro"/>
</dbReference>
<evidence type="ECO:0000256" key="5">
    <source>
        <dbReference type="SAM" id="Phobius"/>
    </source>
</evidence>
<dbReference type="Gene3D" id="1.20.1070.10">
    <property type="entry name" value="Rhodopsin 7-helix transmembrane proteins"/>
    <property type="match status" value="1"/>
</dbReference>
<keyword evidence="4 5" id="KW-0472">Membrane</keyword>
<comment type="subcellular location">
    <subcellularLocation>
        <location evidence="1">Membrane</location>
    </subcellularLocation>
</comment>
<accession>A0AAE1CSU5</accession>
<evidence type="ECO:0000256" key="3">
    <source>
        <dbReference type="ARBA" id="ARBA00022989"/>
    </source>
</evidence>
<reference evidence="7" key="1">
    <citation type="journal article" date="2023" name="G3 (Bethesda)">
        <title>A reference genome for the long-term kleptoplast-retaining sea slug Elysia crispata morphotype clarki.</title>
        <authorList>
            <person name="Eastman K.E."/>
            <person name="Pendleton A.L."/>
            <person name="Shaikh M.A."/>
            <person name="Suttiyut T."/>
            <person name="Ogas R."/>
            <person name="Tomko P."/>
            <person name="Gavelis G."/>
            <person name="Widhalm J.R."/>
            <person name="Wisecaver J.H."/>
        </authorList>
    </citation>
    <scope>NUCLEOTIDE SEQUENCE</scope>
    <source>
        <strain evidence="7">ECLA1</strain>
    </source>
</reference>
<dbReference type="InterPro" id="IPR000276">
    <property type="entry name" value="GPCR_Rhodpsn"/>
</dbReference>
<dbReference type="Pfam" id="PF10324">
    <property type="entry name" value="7TM_GPCR_Srw"/>
    <property type="match status" value="1"/>
</dbReference>
<sequence length="362" mass="40266">MTLNVTQPCQEVDNVSSLSTGEEFITVAQLYYILLSICALTQVFSIGGVVTNVINIAVFVKLGFNETSNMSLLTLALSDLLSTILTLWGTLCITPGFSDAELPFLPTEIAQMTGAGLSMFVLRCTAWVTAFISFERCLCILIPLKVKKWITPKTTTAVLVAICITTIGPSIAVYWRWNFMWKFLPGRNATVLGAAVVDTPAVVLLDTVFNIIFGTIQPIVAFFTVLVCTVFLVVYLRRSSQWRKSMVSAGGEIAGGDNSSRFELKRNISRKEEKLVRMITSIANIFIVCYTPNTLMFLNMAIFPSFSLFGQHRNVFILLYLVSVLANSVSASVNIFIYYNMGTRYRNALRLMFHFDSEDSVK</sequence>
<dbReference type="PRINTS" id="PR00237">
    <property type="entry name" value="GPCRRHODOPSN"/>
</dbReference>
<organism evidence="7 8">
    <name type="scientific">Elysia crispata</name>
    <name type="common">lettuce slug</name>
    <dbReference type="NCBI Taxonomy" id="231223"/>
    <lineage>
        <taxon>Eukaryota</taxon>
        <taxon>Metazoa</taxon>
        <taxon>Spiralia</taxon>
        <taxon>Lophotrochozoa</taxon>
        <taxon>Mollusca</taxon>
        <taxon>Gastropoda</taxon>
        <taxon>Heterobranchia</taxon>
        <taxon>Euthyneura</taxon>
        <taxon>Panpulmonata</taxon>
        <taxon>Sacoglossa</taxon>
        <taxon>Placobranchoidea</taxon>
        <taxon>Plakobranchidae</taxon>
        <taxon>Elysia</taxon>
    </lineage>
</organism>
<evidence type="ECO:0000259" key="6">
    <source>
        <dbReference type="PROSITE" id="PS50262"/>
    </source>
</evidence>
<dbReference type="InterPro" id="IPR017452">
    <property type="entry name" value="GPCR_Rhodpsn_7TM"/>
</dbReference>
<evidence type="ECO:0000256" key="2">
    <source>
        <dbReference type="ARBA" id="ARBA00022692"/>
    </source>
</evidence>
<dbReference type="PANTHER" id="PTHR46641:SF2">
    <property type="entry name" value="FMRFAMIDE RECEPTOR"/>
    <property type="match status" value="1"/>
</dbReference>
<dbReference type="PROSITE" id="PS50262">
    <property type="entry name" value="G_PROTEIN_RECEP_F1_2"/>
    <property type="match status" value="1"/>
</dbReference>
<proteinExistence type="predicted"/>
<evidence type="ECO:0000256" key="1">
    <source>
        <dbReference type="ARBA" id="ARBA00004370"/>
    </source>
</evidence>
<dbReference type="PANTHER" id="PTHR46641">
    <property type="entry name" value="FMRFAMIDE RECEPTOR-RELATED"/>
    <property type="match status" value="1"/>
</dbReference>
<dbReference type="GO" id="GO:0016020">
    <property type="term" value="C:membrane"/>
    <property type="evidence" value="ECO:0007669"/>
    <property type="project" value="UniProtKB-SubCell"/>
</dbReference>
<feature type="transmembrane region" description="Helical" evidence="5">
    <location>
        <begin position="30"/>
        <end position="60"/>
    </location>
</feature>
<dbReference type="AlphaFoldDB" id="A0AAE1CSU5"/>
<gene>
    <name evidence="7" type="ORF">RRG08_046108</name>
</gene>
<keyword evidence="3 5" id="KW-1133">Transmembrane helix</keyword>
<dbReference type="InterPro" id="IPR019427">
    <property type="entry name" value="7TM_GPCR_serpentine_rcpt_Srw"/>
</dbReference>
<feature type="transmembrane region" description="Helical" evidence="5">
    <location>
        <begin position="275"/>
        <end position="303"/>
    </location>
</feature>
<feature type="transmembrane region" description="Helical" evidence="5">
    <location>
        <begin position="315"/>
        <end position="339"/>
    </location>
</feature>
<feature type="transmembrane region" description="Helical" evidence="5">
    <location>
        <begin position="117"/>
        <end position="144"/>
    </location>
</feature>
<protein>
    <recommendedName>
        <fullName evidence="6">G-protein coupled receptors family 1 profile domain-containing protein</fullName>
    </recommendedName>
</protein>
<dbReference type="InterPro" id="IPR052954">
    <property type="entry name" value="GPCR-Ligand_Int"/>
</dbReference>
<dbReference type="EMBL" id="JAWDGP010006910">
    <property type="protein sequence ID" value="KAK3733188.1"/>
    <property type="molecule type" value="Genomic_DNA"/>
</dbReference>
<feature type="transmembrane region" description="Helical" evidence="5">
    <location>
        <begin position="72"/>
        <end position="97"/>
    </location>
</feature>
<comment type="caution">
    <text evidence="7">The sequence shown here is derived from an EMBL/GenBank/DDBJ whole genome shotgun (WGS) entry which is preliminary data.</text>
</comment>
<dbReference type="SUPFAM" id="SSF81321">
    <property type="entry name" value="Family A G protein-coupled receptor-like"/>
    <property type="match status" value="1"/>
</dbReference>
<feature type="domain" description="G-protein coupled receptors family 1 profile" evidence="6">
    <location>
        <begin position="51"/>
        <end position="338"/>
    </location>
</feature>
<feature type="transmembrane region" description="Helical" evidence="5">
    <location>
        <begin position="156"/>
        <end position="177"/>
    </location>
</feature>
<feature type="transmembrane region" description="Helical" evidence="5">
    <location>
        <begin position="211"/>
        <end position="236"/>
    </location>
</feature>
<evidence type="ECO:0000313" key="7">
    <source>
        <dbReference type="EMBL" id="KAK3733188.1"/>
    </source>
</evidence>
<name>A0AAE1CSU5_9GAST</name>
<evidence type="ECO:0000256" key="4">
    <source>
        <dbReference type="ARBA" id="ARBA00023136"/>
    </source>
</evidence>
<dbReference type="Proteomes" id="UP001283361">
    <property type="component" value="Unassembled WGS sequence"/>
</dbReference>
<keyword evidence="2 5" id="KW-0812">Transmembrane</keyword>
<evidence type="ECO:0000313" key="8">
    <source>
        <dbReference type="Proteomes" id="UP001283361"/>
    </source>
</evidence>